<feature type="domain" description="DUF4382" evidence="1">
    <location>
        <begin position="35"/>
        <end position="169"/>
    </location>
</feature>
<dbReference type="Proteomes" id="UP000305674">
    <property type="component" value="Unassembled WGS sequence"/>
</dbReference>
<dbReference type="RefSeq" id="WP_136852233.1">
    <property type="nucleotide sequence ID" value="NZ_SWCI01000002.1"/>
</dbReference>
<evidence type="ECO:0000313" key="2">
    <source>
        <dbReference type="EMBL" id="TKB50525.1"/>
    </source>
</evidence>
<dbReference type="Pfam" id="PF14321">
    <property type="entry name" value="DUF4382"/>
    <property type="match status" value="1"/>
</dbReference>
<dbReference type="OrthoDB" id="7062064at2"/>
<dbReference type="InterPro" id="IPR025491">
    <property type="entry name" value="DUF4382"/>
</dbReference>
<proteinExistence type="predicted"/>
<dbReference type="AlphaFoldDB" id="A0A4U1BH04"/>
<gene>
    <name evidence="2" type="ORF">FCL40_05080</name>
</gene>
<accession>A0A4U1BH04</accession>
<organism evidence="2 3">
    <name type="scientific">Ferrimonas sediminicola</name>
    <dbReference type="NCBI Taxonomy" id="2569538"/>
    <lineage>
        <taxon>Bacteria</taxon>
        <taxon>Pseudomonadati</taxon>
        <taxon>Pseudomonadota</taxon>
        <taxon>Gammaproteobacteria</taxon>
        <taxon>Alteromonadales</taxon>
        <taxon>Ferrimonadaceae</taxon>
        <taxon>Ferrimonas</taxon>
    </lineage>
</organism>
<dbReference type="PROSITE" id="PS51257">
    <property type="entry name" value="PROKAR_LIPOPROTEIN"/>
    <property type="match status" value="1"/>
</dbReference>
<sequence>MLTNRSLLATSVVLLASCGGGGSGPNTPPAPPQDNGTLTVTISDAPMDDVDRVWLSMGELVMTDEAGIEHRHAVHNGEFDLLRFQGMDSHPLVSDLDLPAGHYHNVHLTLHPGTGNQGSAVENGQGRHGLSIQSGYLPMADLTVMSGQHLVHTIDVDLYRGMFQTSDGFELRHRGISSVNYQHMGHLIGEMDPQWVADCEMEFASLGLPGATFKHLAYLYPEGVTDIGQMADSSVTRNDQRVPPVAVSPVFADAQGDWHFVMGFLSEGHYRVGYSCLGHLDDPQADDINGGQFVIYRDGGTLTVSAGDSGGHQNVHQCGNGHAGGGHGGHGG</sequence>
<dbReference type="EMBL" id="SWCI01000002">
    <property type="protein sequence ID" value="TKB50525.1"/>
    <property type="molecule type" value="Genomic_DNA"/>
</dbReference>
<evidence type="ECO:0000259" key="1">
    <source>
        <dbReference type="Pfam" id="PF14321"/>
    </source>
</evidence>
<reference evidence="2 3" key="1">
    <citation type="submission" date="2019-04" db="EMBL/GenBank/DDBJ databases">
        <authorList>
            <person name="Hwang J.C."/>
        </authorList>
    </citation>
    <scope>NUCLEOTIDE SEQUENCE [LARGE SCALE GENOMIC DNA]</scope>
    <source>
        <strain evidence="2 3">IMCC35001</strain>
    </source>
</reference>
<keyword evidence="3" id="KW-1185">Reference proteome</keyword>
<comment type="caution">
    <text evidence="2">The sequence shown here is derived from an EMBL/GenBank/DDBJ whole genome shotgun (WGS) entry which is preliminary data.</text>
</comment>
<protein>
    <submittedName>
        <fullName evidence="2">DUF4382 domain-containing protein</fullName>
    </submittedName>
</protein>
<name>A0A4U1BH04_9GAMM</name>
<evidence type="ECO:0000313" key="3">
    <source>
        <dbReference type="Proteomes" id="UP000305674"/>
    </source>
</evidence>